<evidence type="ECO:0000256" key="4">
    <source>
        <dbReference type="ARBA" id="ARBA00023242"/>
    </source>
</evidence>
<feature type="compositionally biased region" description="Acidic residues" evidence="5">
    <location>
        <begin position="732"/>
        <end position="743"/>
    </location>
</feature>
<accession>A0A1S8B7Y1</accession>
<feature type="compositionally biased region" description="Acidic residues" evidence="5">
    <location>
        <begin position="991"/>
        <end position="1005"/>
    </location>
</feature>
<organism evidence="7 8">
    <name type="scientific">Diplodia seriata</name>
    <dbReference type="NCBI Taxonomy" id="420778"/>
    <lineage>
        <taxon>Eukaryota</taxon>
        <taxon>Fungi</taxon>
        <taxon>Dikarya</taxon>
        <taxon>Ascomycota</taxon>
        <taxon>Pezizomycotina</taxon>
        <taxon>Dothideomycetes</taxon>
        <taxon>Dothideomycetes incertae sedis</taxon>
        <taxon>Botryosphaeriales</taxon>
        <taxon>Botryosphaeriaceae</taxon>
        <taxon>Diplodia</taxon>
    </lineage>
</organism>
<feature type="compositionally biased region" description="Pro residues" evidence="5">
    <location>
        <begin position="1209"/>
        <end position="1228"/>
    </location>
</feature>
<feature type="compositionally biased region" description="Basic and acidic residues" evidence="5">
    <location>
        <begin position="1106"/>
        <end position="1143"/>
    </location>
</feature>
<sequence length="1391" mass="156305">MPAQRPRASFEPIPPDFDVQALVENTENFQYVDRISVDVIQEQGIEKFEKLVLLHVVIGGKPLVIDGFEDLLDPWTFTPEWLAANCGDKVEQARNLTAKNNIALTIAHYLKNMGLLTNQYFETSSNYKDKNRQRIYLKDIDCPQVWHDKLRDQIPNSLFYLNESTGEINGPGSVDEPTPNAPGGRKKGRGIARAGDLMSSLPPEMRAENMMCYIGHEGTYTPSHREMCASLGQNIMVHASTTVGEDGKPEKPGSSIWFMTETKDRHRVSEYWLSVLGHDIEVENHFAQVAAWKRADFQKYVVEQRPGDFILIPPMAPHQVWNRGTRTMKVAWNRTTVETLEMAFDEALPNARMVCRDEQYKNKAIVYYTLLKYSTLLKQAKMQSEASSEQAALLRSSPKVRQVQKDFKRLFELFKRIILSEMFSQDMPKEHPEFMPFESYVTCAYCRGNIFNRFLTCKACVHALGTEAEEPYDICMDCYAMGRSCACVSGMHWVEQWRWKDLLYKYEEWRKQVIDIDNGRLHEKTPMPLQEEKRSLQKKTLAQICQEQLKARPFKDYQNPNANEDEEKSDEEIIVNDDGTVRRTAKKRSKAWLASHASCHTCIHKHPKWKMAKCTTCDLWYCYGSLFRAHDLQPQTIMENPRWQCPHCRRVCNTGACRRDPRQRPYEPKGTLLGHDTRKVADARSVEALVDFSVSNLNWLRDEDTTPAESARLRRRREEAERAKQMNPAEDERFDGEDDDPQDQIEYSPVGNDESLLDPALRSNDAALTGSSAMRDSAVSRDHDTPLFVAQDEENDQATAPPVDEMDADDNSLYPEPNGVQVFRSASKRGFDETDNHIKLVSKRQRTEKSKTQAKSDATRQFLKKKEKAQLEQAKKDGRYIQVWGAMRGRSVMARLHLPSEKLAEFRQQELEKRKRAQLSSNPNVQDSTLHDVAIIQSDVAAPKTASTASNGTKKKSTKARIALEDDDDFDIKKGEGGKRKGYAKKRYEEIDVDSDEEEGSDEEEAYHAPRHRQRRRRNDSEDLVELPEDWKDGRANPRTGRQRQSMPARSNGAQIRPLGSKPARASTGAIEVISDDHDSDSAEEGGQGQQQSQHPQPTAPMNREPTTKQADEKADKQAEEQMERENAEAEARRAREEEENRLAKLQAARWARGDDDDDDSDEDVENNDVGHQLDGTSDPAPVSYTPSASPPKRPDIAPMQPNNNPPVSTAPPPAPSAPPQPPQPPNRPSIMSRFGPGRGRGKKIKIVSAASKRRQPPPPASASSSASPATTAPAGGDARGSSGATTTNGTFSAADADAATTTTTTTTKATTTPVVVASGFTPVNNSRRRYTTEEVQLSDTEDSDDGGVIPARATQTQTPPVVRGVAAAGRGRGRPRGTGRGRGRPRKTAY</sequence>
<feature type="compositionally biased region" description="Polar residues" evidence="5">
    <location>
        <begin position="1043"/>
        <end position="1054"/>
    </location>
</feature>
<reference evidence="7 8" key="1">
    <citation type="submission" date="2017-01" db="EMBL/GenBank/DDBJ databases">
        <title>Draft genome sequence of Diplodia seriata F98.1, a fungal species involved in grapevine trunk diseases.</title>
        <authorList>
            <person name="Robert-Siegwald G."/>
            <person name="Vallet J."/>
            <person name="Abou-Mansour E."/>
            <person name="Xu J."/>
            <person name="Rey P."/>
            <person name="Bertsch C."/>
            <person name="Rego C."/>
            <person name="Larignon P."/>
            <person name="Fontaine F."/>
            <person name="Lebrun M.-H."/>
        </authorList>
    </citation>
    <scope>NUCLEOTIDE SEQUENCE [LARGE SCALE GENOMIC DNA]</scope>
    <source>
        <strain evidence="7 8">F98.1</strain>
    </source>
</reference>
<evidence type="ECO:0000256" key="5">
    <source>
        <dbReference type="SAM" id="MobiDB-lite"/>
    </source>
</evidence>
<keyword evidence="4" id="KW-0539">Nucleus</keyword>
<dbReference type="STRING" id="420778.A0A1S8B7Y1"/>
<dbReference type="SUPFAM" id="SSF51197">
    <property type="entry name" value="Clavaminate synthase-like"/>
    <property type="match status" value="1"/>
</dbReference>
<dbReference type="Proteomes" id="UP000190776">
    <property type="component" value="Unassembled WGS sequence"/>
</dbReference>
<feature type="region of interest" description="Disordered" evidence="5">
    <location>
        <begin position="705"/>
        <end position="757"/>
    </location>
</feature>
<dbReference type="PROSITE" id="PS51184">
    <property type="entry name" value="JMJC"/>
    <property type="match status" value="1"/>
</dbReference>
<proteinExistence type="predicted"/>
<evidence type="ECO:0000256" key="1">
    <source>
        <dbReference type="ARBA" id="ARBA00004123"/>
    </source>
</evidence>
<dbReference type="InterPro" id="IPR003347">
    <property type="entry name" value="JmjC_dom"/>
</dbReference>
<comment type="caution">
    <text evidence="7">The sequence shown here is derived from an EMBL/GenBank/DDBJ whole genome shotgun (WGS) entry which is preliminary data.</text>
</comment>
<dbReference type="Gene3D" id="2.60.120.650">
    <property type="entry name" value="Cupin"/>
    <property type="match status" value="1"/>
</dbReference>
<feature type="compositionally biased region" description="Low complexity" evidence="5">
    <location>
        <begin position="1359"/>
        <end position="1370"/>
    </location>
</feature>
<gene>
    <name evidence="7" type="ORF">BK809_0004996</name>
</gene>
<dbReference type="SMART" id="SM00558">
    <property type="entry name" value="JmjC"/>
    <property type="match status" value="1"/>
</dbReference>
<evidence type="ECO:0000256" key="2">
    <source>
        <dbReference type="ARBA" id="ARBA00023015"/>
    </source>
</evidence>
<feature type="region of interest" description="Disordered" evidence="5">
    <location>
        <begin position="166"/>
        <end position="190"/>
    </location>
</feature>
<keyword evidence="3" id="KW-0804">Transcription</keyword>
<feature type="compositionally biased region" description="Basic residues" evidence="5">
    <location>
        <begin position="1372"/>
        <end position="1391"/>
    </location>
</feature>
<feature type="region of interest" description="Disordered" evidence="5">
    <location>
        <begin position="940"/>
        <end position="1391"/>
    </location>
</feature>
<feature type="compositionally biased region" description="Low complexity" evidence="5">
    <location>
        <begin position="1262"/>
        <end position="1275"/>
    </location>
</feature>
<feature type="compositionally biased region" description="Low complexity" evidence="5">
    <location>
        <begin position="1294"/>
        <end position="1313"/>
    </location>
</feature>
<dbReference type="GO" id="GO:0005634">
    <property type="term" value="C:nucleus"/>
    <property type="evidence" value="ECO:0007669"/>
    <property type="project" value="UniProtKB-SubCell"/>
</dbReference>
<feature type="compositionally biased region" description="Basic residues" evidence="5">
    <location>
        <begin position="1240"/>
        <end position="1256"/>
    </location>
</feature>
<feature type="compositionally biased region" description="Acidic residues" evidence="5">
    <location>
        <begin position="1155"/>
        <end position="1167"/>
    </location>
</feature>
<dbReference type="Pfam" id="PF02373">
    <property type="entry name" value="JmjC"/>
    <property type="match status" value="1"/>
</dbReference>
<feature type="compositionally biased region" description="Polar residues" evidence="5">
    <location>
        <begin position="1283"/>
        <end position="1292"/>
    </location>
</feature>
<dbReference type="OrthoDB" id="298344at2759"/>
<feature type="compositionally biased region" description="Basic residues" evidence="5">
    <location>
        <begin position="1009"/>
        <end position="1018"/>
    </location>
</feature>
<dbReference type="Pfam" id="PF10497">
    <property type="entry name" value="zf-4CXXC_R1"/>
    <property type="match status" value="1"/>
</dbReference>
<dbReference type="InterPro" id="IPR018866">
    <property type="entry name" value="Znf-4CXXC_R1"/>
</dbReference>
<protein>
    <recommendedName>
        <fullName evidence="6">JmjC domain-containing protein</fullName>
    </recommendedName>
</protein>
<evidence type="ECO:0000259" key="6">
    <source>
        <dbReference type="PROSITE" id="PS51184"/>
    </source>
</evidence>
<comment type="subcellular location">
    <subcellularLocation>
        <location evidence="1">Nucleus</location>
    </subcellularLocation>
</comment>
<keyword evidence="2" id="KW-0805">Transcription regulation</keyword>
<evidence type="ECO:0000313" key="8">
    <source>
        <dbReference type="Proteomes" id="UP000190776"/>
    </source>
</evidence>
<evidence type="ECO:0000313" key="7">
    <source>
        <dbReference type="EMBL" id="OMP83615.1"/>
    </source>
</evidence>
<name>A0A1S8B7Y1_9PEZI</name>
<dbReference type="EMBL" id="MSZU01000111">
    <property type="protein sequence ID" value="OMP83615.1"/>
    <property type="molecule type" value="Genomic_DNA"/>
</dbReference>
<feature type="domain" description="JmjC" evidence="6">
    <location>
        <begin position="143"/>
        <end position="351"/>
    </location>
</feature>
<evidence type="ECO:0000256" key="3">
    <source>
        <dbReference type="ARBA" id="ARBA00023163"/>
    </source>
</evidence>
<dbReference type="CDD" id="cd15489">
    <property type="entry name" value="PHD_SF"/>
    <property type="match status" value="1"/>
</dbReference>